<dbReference type="PANTHER" id="PTHR43350">
    <property type="entry name" value="NAD-DEPENDENT ALCOHOL DEHYDROGENASE"/>
    <property type="match status" value="1"/>
</dbReference>
<comment type="cofactor">
    <cofactor evidence="1">
        <name>Zn(2+)</name>
        <dbReference type="ChEBI" id="CHEBI:29105"/>
    </cofactor>
</comment>
<keyword evidence="5" id="KW-0560">Oxidoreductase</keyword>
<keyword evidence="3" id="KW-0479">Metal-binding</keyword>
<dbReference type="SUPFAM" id="SSF50129">
    <property type="entry name" value="GroES-like"/>
    <property type="match status" value="1"/>
</dbReference>
<protein>
    <submittedName>
        <fullName evidence="6">Zinc-binding alcohol dehydrogenase</fullName>
    </submittedName>
</protein>
<keyword evidence="7" id="KW-1185">Reference proteome</keyword>
<organism evidence="6 7">
    <name type="scientific">Roseibium porphyridii</name>
    <dbReference type="NCBI Taxonomy" id="2866279"/>
    <lineage>
        <taxon>Bacteria</taxon>
        <taxon>Pseudomonadati</taxon>
        <taxon>Pseudomonadota</taxon>
        <taxon>Alphaproteobacteria</taxon>
        <taxon>Hyphomicrobiales</taxon>
        <taxon>Stappiaceae</taxon>
        <taxon>Roseibium</taxon>
    </lineage>
</organism>
<evidence type="ECO:0000256" key="2">
    <source>
        <dbReference type="ARBA" id="ARBA00008072"/>
    </source>
</evidence>
<reference evidence="6 7" key="1">
    <citation type="submission" date="2023-03" db="EMBL/GenBank/DDBJ databases">
        <title>Roseibium porphyridii sp. nov. and Roseibium rhodosorbium sp. nov. isolated from marine algae, Porphyridium cruentum and Rhodosorus marinus, respectively.</title>
        <authorList>
            <person name="Lee M.W."/>
            <person name="Choi B.J."/>
            <person name="Lee J.K."/>
            <person name="Choi D.G."/>
            <person name="Baek J.H."/>
            <person name="Bayburt H."/>
            <person name="Kim J.M."/>
            <person name="Han D.M."/>
            <person name="Kim K.H."/>
            <person name="Jeon C.O."/>
        </authorList>
    </citation>
    <scope>NUCLEOTIDE SEQUENCE [LARGE SCALE GENOMIC DNA]</scope>
    <source>
        <strain evidence="6 7">KMA01</strain>
    </source>
</reference>
<dbReference type="Proteomes" id="UP001209803">
    <property type="component" value="Chromosome"/>
</dbReference>
<evidence type="ECO:0000256" key="4">
    <source>
        <dbReference type="ARBA" id="ARBA00022833"/>
    </source>
</evidence>
<dbReference type="Gene3D" id="3.40.50.720">
    <property type="entry name" value="NAD(P)-binding Rossmann-like Domain"/>
    <property type="match status" value="1"/>
</dbReference>
<gene>
    <name evidence="6" type="ORF">K1718_25100</name>
</gene>
<accession>A0ABY8F1N8</accession>
<dbReference type="EMBL" id="CP120863">
    <property type="protein sequence ID" value="WFE89393.1"/>
    <property type="molecule type" value="Genomic_DNA"/>
</dbReference>
<dbReference type="PANTHER" id="PTHR43350:SF19">
    <property type="entry name" value="D-GULOSIDE 3-DEHYDROGENASE"/>
    <property type="match status" value="1"/>
</dbReference>
<evidence type="ECO:0000256" key="3">
    <source>
        <dbReference type="ARBA" id="ARBA00022723"/>
    </source>
</evidence>
<sequence>MANERGLYFMTGDPLVTAVTRAPRALWYAGREQCSLEGVTTEALRPGDVRIQTLFSGVSRGTEGLVFRGEVPGSEWQRMRAPFQEGEFPFPVKYGYANVGRVLEGDPTLEGRIVFSLFPHQSDFTLPSGYCAPIPDAVSAERAVLAANMETALNAIWDGKPSPGDHICVVGAGVVGLLTAYVASRLPGSVVTIIDTNGERSAIAEVLGFEFALPDAAPANQDLVFHTSASAAGLETALKACGDGASVVEMSWYGAKGVQAPLGADFHCRRLKLISSQVGTIPVDRQARWSYRRRLETALHLLQDPVLDALISHRIRFDDLPDKLPDLLNKASDVLAALVVYDGAND</sequence>
<keyword evidence="4" id="KW-0862">Zinc</keyword>
<dbReference type="CDD" id="cd08255">
    <property type="entry name" value="2-desacetyl-2-hydroxyethyl_bacteriochlorophyllide_like"/>
    <property type="match status" value="1"/>
</dbReference>
<dbReference type="InterPro" id="IPR036291">
    <property type="entry name" value="NAD(P)-bd_dom_sf"/>
</dbReference>
<dbReference type="Gene3D" id="3.90.180.10">
    <property type="entry name" value="Medium-chain alcohol dehydrogenases, catalytic domain"/>
    <property type="match status" value="1"/>
</dbReference>
<proteinExistence type="inferred from homology"/>
<evidence type="ECO:0000313" key="7">
    <source>
        <dbReference type="Proteomes" id="UP001209803"/>
    </source>
</evidence>
<comment type="similarity">
    <text evidence="2">Belongs to the zinc-containing alcohol dehydrogenase family.</text>
</comment>
<dbReference type="RefSeq" id="WP_265680416.1">
    <property type="nucleotide sequence ID" value="NZ_CP120863.1"/>
</dbReference>
<dbReference type="InterPro" id="IPR011032">
    <property type="entry name" value="GroES-like_sf"/>
</dbReference>
<name>A0ABY8F1N8_9HYPH</name>
<evidence type="ECO:0000256" key="5">
    <source>
        <dbReference type="ARBA" id="ARBA00023002"/>
    </source>
</evidence>
<dbReference type="SUPFAM" id="SSF51735">
    <property type="entry name" value="NAD(P)-binding Rossmann-fold domains"/>
    <property type="match status" value="1"/>
</dbReference>
<evidence type="ECO:0000256" key="1">
    <source>
        <dbReference type="ARBA" id="ARBA00001947"/>
    </source>
</evidence>
<evidence type="ECO:0000313" key="6">
    <source>
        <dbReference type="EMBL" id="WFE89393.1"/>
    </source>
</evidence>